<dbReference type="STRING" id="564608.C1MUA1"/>
<dbReference type="KEGG" id="mpp:MICPUCDRAFT_58725"/>
<evidence type="ECO:0000313" key="2">
    <source>
        <dbReference type="EMBL" id="EEH56292.1"/>
    </source>
</evidence>
<dbReference type="eggNOG" id="KOG1695">
    <property type="taxonomic scope" value="Eukaryota"/>
</dbReference>
<keyword evidence="3" id="KW-1185">Reference proteome</keyword>
<dbReference type="CDD" id="cd03039">
    <property type="entry name" value="GST_N_Sigma_like"/>
    <property type="match status" value="1"/>
</dbReference>
<dbReference type="GeneID" id="9684600"/>
<feature type="domain" description="GST N-terminal" evidence="1">
    <location>
        <begin position="19"/>
        <end position="99"/>
    </location>
</feature>
<dbReference type="SUPFAM" id="SSF52833">
    <property type="entry name" value="Thioredoxin-like"/>
    <property type="match status" value="1"/>
</dbReference>
<dbReference type="Proteomes" id="UP000001876">
    <property type="component" value="Unassembled WGS sequence"/>
</dbReference>
<dbReference type="PANTHER" id="PTHR11571">
    <property type="entry name" value="GLUTATHIONE S-TRANSFERASE"/>
    <property type="match status" value="1"/>
</dbReference>
<sequence>MAFSADDSTPIVVADDFPSDARLTYFGLPALAEPVRALFVLSGKPWTDHRIKFPEWKETVKPKTKWGQIPVMTIPGDENEMTQSKAMHRLLACKLSVGGAGATPLYPAGTMQAYRIDEMIDTFEDARMKIVPTFAIAGQAEKEAARAALFVEGGAVHELLLKVEKHCGEFGRIVPTTDGSFTAADAWAHFFVCMHRSGSFDGIPADVVDAKTFPKLNAVVDAWGAIPALKKYYEGMVETGDARYKAFAGQ</sequence>
<dbReference type="InterPro" id="IPR036282">
    <property type="entry name" value="Glutathione-S-Trfase_C_sf"/>
</dbReference>
<evidence type="ECO:0000313" key="3">
    <source>
        <dbReference type="Proteomes" id="UP000001876"/>
    </source>
</evidence>
<dbReference type="SUPFAM" id="SSF47616">
    <property type="entry name" value="GST C-terminal domain-like"/>
    <property type="match status" value="1"/>
</dbReference>
<dbReference type="OMA" id="DHIEPEY"/>
<dbReference type="InterPro" id="IPR004045">
    <property type="entry name" value="Glutathione_S-Trfase_N"/>
</dbReference>
<accession>C1MUA1</accession>
<dbReference type="Gene3D" id="3.40.30.10">
    <property type="entry name" value="Glutaredoxin"/>
    <property type="match status" value="1"/>
</dbReference>
<dbReference type="InterPro" id="IPR036249">
    <property type="entry name" value="Thioredoxin-like_sf"/>
</dbReference>
<gene>
    <name evidence="2" type="ORF">MICPUCDRAFT_58725</name>
</gene>
<reference evidence="2 3" key="1">
    <citation type="journal article" date="2009" name="Science">
        <title>Green evolution and dynamic adaptations revealed by genomes of the marine picoeukaryotes Micromonas.</title>
        <authorList>
            <person name="Worden A.Z."/>
            <person name="Lee J.H."/>
            <person name="Mock T."/>
            <person name="Rouze P."/>
            <person name="Simmons M.P."/>
            <person name="Aerts A.L."/>
            <person name="Allen A.E."/>
            <person name="Cuvelier M.L."/>
            <person name="Derelle E."/>
            <person name="Everett M.V."/>
            <person name="Foulon E."/>
            <person name="Grimwood J."/>
            <person name="Gundlach H."/>
            <person name="Henrissat B."/>
            <person name="Napoli C."/>
            <person name="McDonald S.M."/>
            <person name="Parker M.S."/>
            <person name="Rombauts S."/>
            <person name="Salamov A."/>
            <person name="Von Dassow P."/>
            <person name="Badger J.H."/>
            <person name="Coutinho P.M."/>
            <person name="Demir E."/>
            <person name="Dubchak I."/>
            <person name="Gentemann C."/>
            <person name="Eikrem W."/>
            <person name="Gready J.E."/>
            <person name="John U."/>
            <person name="Lanier W."/>
            <person name="Lindquist E.A."/>
            <person name="Lucas S."/>
            <person name="Mayer K.F."/>
            <person name="Moreau H."/>
            <person name="Not F."/>
            <person name="Otillar R."/>
            <person name="Panaud O."/>
            <person name="Pangilinan J."/>
            <person name="Paulsen I."/>
            <person name="Piegu B."/>
            <person name="Poliakov A."/>
            <person name="Robbens S."/>
            <person name="Schmutz J."/>
            <person name="Toulza E."/>
            <person name="Wyss T."/>
            <person name="Zelensky A."/>
            <person name="Zhou K."/>
            <person name="Armbrust E.V."/>
            <person name="Bhattacharya D."/>
            <person name="Goodenough U.W."/>
            <person name="Van de Peer Y."/>
            <person name="Grigoriev I.V."/>
        </authorList>
    </citation>
    <scope>NUCLEOTIDE SEQUENCE [LARGE SCALE GENOMIC DNA]</scope>
    <source>
        <strain evidence="2 3">CCMP1545</strain>
    </source>
</reference>
<organism evidence="3">
    <name type="scientific">Micromonas pusilla (strain CCMP1545)</name>
    <name type="common">Picoplanktonic green alga</name>
    <dbReference type="NCBI Taxonomy" id="564608"/>
    <lineage>
        <taxon>Eukaryota</taxon>
        <taxon>Viridiplantae</taxon>
        <taxon>Chlorophyta</taxon>
        <taxon>Mamiellophyceae</taxon>
        <taxon>Mamiellales</taxon>
        <taxon>Mamiellaceae</taxon>
        <taxon>Micromonas</taxon>
    </lineage>
</organism>
<proteinExistence type="predicted"/>
<protein>
    <submittedName>
        <fullName evidence="2">Predicted protein</fullName>
    </submittedName>
</protein>
<name>C1MUA1_MICPC</name>
<dbReference type="PANTHER" id="PTHR11571:SF150">
    <property type="entry name" value="GLUTATHIONE S-TRANSFERASE"/>
    <property type="match status" value="1"/>
</dbReference>
<dbReference type="GO" id="GO:0006749">
    <property type="term" value="P:glutathione metabolic process"/>
    <property type="evidence" value="ECO:0007669"/>
    <property type="project" value="TreeGrafter"/>
</dbReference>
<dbReference type="GO" id="GO:0004364">
    <property type="term" value="F:glutathione transferase activity"/>
    <property type="evidence" value="ECO:0007669"/>
    <property type="project" value="TreeGrafter"/>
</dbReference>
<dbReference type="Gene3D" id="1.20.1050.10">
    <property type="match status" value="1"/>
</dbReference>
<dbReference type="EMBL" id="GG663740">
    <property type="protein sequence ID" value="EEH56292.1"/>
    <property type="molecule type" value="Genomic_DNA"/>
</dbReference>
<dbReference type="RefSeq" id="XP_003059160.1">
    <property type="nucleotide sequence ID" value="XM_003059114.1"/>
</dbReference>
<dbReference type="AlphaFoldDB" id="C1MUA1"/>
<evidence type="ECO:0000259" key="1">
    <source>
        <dbReference type="PROSITE" id="PS50404"/>
    </source>
</evidence>
<dbReference type="OrthoDB" id="414243at2759"/>
<dbReference type="InterPro" id="IPR050213">
    <property type="entry name" value="GST_superfamily"/>
</dbReference>
<dbReference type="PROSITE" id="PS50404">
    <property type="entry name" value="GST_NTER"/>
    <property type="match status" value="1"/>
</dbReference>